<organism evidence="1 2">
    <name type="scientific">Candidatus Kapaibacterium thiocyanatum</name>
    <dbReference type="NCBI Taxonomy" id="1895771"/>
    <lineage>
        <taxon>Bacteria</taxon>
        <taxon>Pseudomonadati</taxon>
        <taxon>Candidatus Kapaibacteriota</taxon>
        <taxon>Candidatus Kapaibacteriia</taxon>
        <taxon>Candidatus Kapaibacteriales</taxon>
        <taxon>Candidatus Kapaibacteriaceae</taxon>
        <taxon>Candidatus Kapaibacterium</taxon>
    </lineage>
</organism>
<reference evidence="1 2" key="1">
    <citation type="submission" date="2016-09" db="EMBL/GenBank/DDBJ databases">
        <title>Genome-resolved meta-omics ties microbial dynamics to process performance in biotechnology for thiocyanate degradation.</title>
        <authorList>
            <person name="Kantor R.S."/>
            <person name="Huddy R.J."/>
            <person name="Iyer R."/>
            <person name="Thomas B.C."/>
            <person name="Brown C.T."/>
            <person name="Anantharaman K."/>
            <person name="Tringe S."/>
            <person name="Hettich R.L."/>
            <person name="Harrison S.T."/>
            <person name="Banfield J.F."/>
        </authorList>
    </citation>
    <scope>NUCLEOTIDE SEQUENCE [LARGE SCALE GENOMIC DNA]</scope>
    <source>
        <strain evidence="1">59-99</strain>
    </source>
</reference>
<proteinExistence type="predicted"/>
<dbReference type="AlphaFoldDB" id="A0A1M3KXC4"/>
<dbReference type="EMBL" id="MKVH01000024">
    <property type="protein sequence ID" value="OJX57111.1"/>
    <property type="molecule type" value="Genomic_DNA"/>
</dbReference>
<accession>A0A1M3KXC4</accession>
<sequence length="474" mass="51968">MIIALPGPNIVSYFHNFGSMNACLQRNTPPLLVVLCFVASIGLSAQDLRWNLSDDSSQYVKLSMMAQFWARYNESNPGTVQQGEPAATTFDIGIRRARIQCYAQITERASLFLHYGFNNYNTNFAIGGNRRLQAFFHDVFGEYRVSERNELKLGMGLTFVNGLSRFSQPAVIAIATTDIPVFGQATVEQIDVFGRKLSMTARGQIGPIDYRLALSDPFPVTSTGSPQPAINATATFAQQGHHLQKQAYVIWQFRDHEPHTIANMAGSYFGTRKVFNVAAGVMHQPNAMWRTAGADTVYDDLLLIAVESLYDAPIDASGTTLSAYAGVFRNNYGKNHLRYNGIMNPGTGTAPQSGSTLQPIPNVGATYGNAYPIYGTGTVVYGHCGVLFPKIIGEAGIMPYVSAFFGNYDRLGSTVDVYRLGASLLIDGIRARVSVDLENRPTFGLLANGAGERQETIVRGERKNQVVLQYQISF</sequence>
<evidence type="ECO:0008006" key="3">
    <source>
        <dbReference type="Google" id="ProtNLM"/>
    </source>
</evidence>
<evidence type="ECO:0000313" key="2">
    <source>
        <dbReference type="Proteomes" id="UP000184233"/>
    </source>
</evidence>
<gene>
    <name evidence="1" type="ORF">BGO89_11445</name>
</gene>
<dbReference type="Proteomes" id="UP000184233">
    <property type="component" value="Unassembled WGS sequence"/>
</dbReference>
<dbReference type="STRING" id="1895771.BGO89_11445"/>
<name>A0A1M3KXC4_9BACT</name>
<evidence type="ECO:0000313" key="1">
    <source>
        <dbReference type="EMBL" id="OJX57111.1"/>
    </source>
</evidence>
<comment type="caution">
    <text evidence="1">The sequence shown here is derived from an EMBL/GenBank/DDBJ whole genome shotgun (WGS) entry which is preliminary data.</text>
</comment>
<protein>
    <recommendedName>
        <fullName evidence="3">Porin</fullName>
    </recommendedName>
</protein>